<proteinExistence type="inferred from homology"/>
<evidence type="ECO:0000313" key="14">
    <source>
        <dbReference type="Proteomes" id="UP000234190"/>
    </source>
</evidence>
<gene>
    <name evidence="13" type="ORF">CR159_18160</name>
</gene>
<dbReference type="GO" id="GO:0016717">
    <property type="term" value="F:oxidoreductase activity, acting on paired donors, with oxidation of a pair of donors resulting in the reduction of molecular oxygen to two molecules of water"/>
    <property type="evidence" value="ECO:0007669"/>
    <property type="project" value="InterPro"/>
</dbReference>
<sequence>MDYIFKYLSAGLLQLSWWQVGIAALVLTHITIAGVTLFLHRNQTHRGLDLHPAVMHFFRFWLWLTTGMVTKEWVAIHRKHHAYVEREGDPHSPVVFGIGKVFFRGAELYRQESTMPDTIKRFGHGTPDDWLERNVYTRHSLMGILIMLGIDLALFGVLGLTVWAVQMAWIPFWAAGVVNGLGHFIGYRNYASPDTSTNVLPWGIIIGGEELHNNHHAHGTSAKFSAKWYEFDLGWAYIQILRAFGLAKVRRVAPKLKLDPAKSTVDASTLQGVITHRYEILARYTDLLKKAASDELAKLKPARQEGSPDCRWALLSRSKKWLARNDESLEPAQRAQLETVLAENQSLSTLVQMRGELTRLWESSSASSEQLLADLQAWCQRAQQSGIEGLEQFANRLRRYAA</sequence>
<comment type="subcellular location">
    <subcellularLocation>
        <location evidence="1">Membrane</location>
        <topology evidence="1">Multi-pass membrane protein</topology>
    </subcellularLocation>
</comment>
<evidence type="ECO:0000256" key="6">
    <source>
        <dbReference type="ARBA" id="ARBA00023002"/>
    </source>
</evidence>
<evidence type="ECO:0000256" key="2">
    <source>
        <dbReference type="ARBA" id="ARBA00008749"/>
    </source>
</evidence>
<dbReference type="AlphaFoldDB" id="A0A2N4U0D6"/>
<evidence type="ECO:0000259" key="11">
    <source>
        <dbReference type="Pfam" id="PF00487"/>
    </source>
</evidence>
<evidence type="ECO:0000256" key="3">
    <source>
        <dbReference type="ARBA" id="ARBA00022692"/>
    </source>
</evidence>
<feature type="transmembrane region" description="Helical" evidence="10">
    <location>
        <begin position="170"/>
        <end position="187"/>
    </location>
</feature>
<dbReference type="PANTHER" id="PTHR11351:SF33">
    <property type="entry name" value="DELTA-9 FATTY ACID DESATURASE, DESA"/>
    <property type="match status" value="1"/>
</dbReference>
<organism evidence="13 14">
    <name type="scientific">Pollutimonas subterranea</name>
    <dbReference type="NCBI Taxonomy" id="2045210"/>
    <lineage>
        <taxon>Bacteria</taxon>
        <taxon>Pseudomonadati</taxon>
        <taxon>Pseudomonadota</taxon>
        <taxon>Betaproteobacteria</taxon>
        <taxon>Burkholderiales</taxon>
        <taxon>Alcaligenaceae</taxon>
        <taxon>Pollutimonas</taxon>
    </lineage>
</organism>
<dbReference type="EMBL" id="PDNW01000020">
    <property type="protein sequence ID" value="PLC48457.1"/>
    <property type="molecule type" value="Genomic_DNA"/>
</dbReference>
<dbReference type="GO" id="GO:0016020">
    <property type="term" value="C:membrane"/>
    <property type="evidence" value="ECO:0007669"/>
    <property type="project" value="UniProtKB-SubCell"/>
</dbReference>
<comment type="similarity">
    <text evidence="2">Belongs to the fatty acid desaturase type 2 family.</text>
</comment>
<dbReference type="GO" id="GO:0006631">
    <property type="term" value="P:fatty acid metabolic process"/>
    <property type="evidence" value="ECO:0007669"/>
    <property type="project" value="UniProtKB-KW"/>
</dbReference>
<dbReference type="InterPro" id="IPR015876">
    <property type="entry name" value="Acyl-CoA_DS"/>
</dbReference>
<keyword evidence="7" id="KW-0408">Iron</keyword>
<dbReference type="Proteomes" id="UP000234190">
    <property type="component" value="Unassembled WGS sequence"/>
</dbReference>
<dbReference type="Pfam" id="PF00487">
    <property type="entry name" value="FA_desaturase"/>
    <property type="match status" value="1"/>
</dbReference>
<feature type="domain" description="Fatty acid desaturase" evidence="11">
    <location>
        <begin position="17"/>
        <end position="233"/>
    </location>
</feature>
<name>A0A2N4U0D6_9BURK</name>
<reference evidence="13 14" key="1">
    <citation type="submission" date="2017-10" db="EMBL/GenBank/DDBJ databases">
        <title>Two draft genome sequences of Pusillimonas sp. strains isolated from a nitrate- and radionuclide-contaminated groundwater in Russia.</title>
        <authorList>
            <person name="Grouzdev D.S."/>
            <person name="Tourova T.P."/>
            <person name="Goeva M.A."/>
            <person name="Babich T.L."/>
            <person name="Sokolova D.S."/>
            <person name="Abdullin R."/>
            <person name="Poltaraus A.B."/>
            <person name="Toshchakov S.V."/>
            <person name="Nazina T.N."/>
        </authorList>
    </citation>
    <scope>NUCLEOTIDE SEQUENCE [LARGE SCALE GENOMIC DNA]</scope>
    <source>
        <strain evidence="13 14">JR1/69-3-13</strain>
    </source>
</reference>
<keyword evidence="6" id="KW-0560">Oxidoreductase</keyword>
<comment type="caution">
    <text evidence="13">The sequence shown here is derived from an EMBL/GenBank/DDBJ whole genome shotgun (WGS) entry which is preliminary data.</text>
</comment>
<protein>
    <submittedName>
        <fullName evidence="13">Acyl-CoA desaturase</fullName>
    </submittedName>
</protein>
<dbReference type="Pfam" id="PF01610">
    <property type="entry name" value="DDE_Tnp_ISL3"/>
    <property type="match status" value="1"/>
</dbReference>
<dbReference type="InterPro" id="IPR002560">
    <property type="entry name" value="Transposase_DDE"/>
</dbReference>
<feature type="domain" description="Transposase IS204/IS1001/IS1096/IS1165 DDE" evidence="12">
    <location>
        <begin position="310"/>
        <end position="401"/>
    </location>
</feature>
<keyword evidence="3 10" id="KW-0812">Transmembrane</keyword>
<dbReference type="PANTHER" id="PTHR11351">
    <property type="entry name" value="ACYL-COA DESATURASE"/>
    <property type="match status" value="1"/>
</dbReference>
<dbReference type="InterPro" id="IPR005804">
    <property type="entry name" value="FA_desaturase_dom"/>
</dbReference>
<keyword evidence="5 10" id="KW-1133">Transmembrane helix</keyword>
<feature type="transmembrane region" description="Helical" evidence="10">
    <location>
        <begin position="141"/>
        <end position="164"/>
    </location>
</feature>
<dbReference type="RefSeq" id="WP_102075381.1">
    <property type="nucleotide sequence ID" value="NZ_PDNW01000020.1"/>
</dbReference>
<evidence type="ECO:0000256" key="9">
    <source>
        <dbReference type="ARBA" id="ARBA00023136"/>
    </source>
</evidence>
<keyword evidence="9 10" id="KW-0472">Membrane</keyword>
<evidence type="ECO:0000256" key="1">
    <source>
        <dbReference type="ARBA" id="ARBA00004141"/>
    </source>
</evidence>
<keyword evidence="4" id="KW-0276">Fatty acid metabolism</keyword>
<evidence type="ECO:0000256" key="7">
    <source>
        <dbReference type="ARBA" id="ARBA00023004"/>
    </source>
</evidence>
<evidence type="ECO:0000259" key="12">
    <source>
        <dbReference type="Pfam" id="PF01610"/>
    </source>
</evidence>
<evidence type="ECO:0000256" key="5">
    <source>
        <dbReference type="ARBA" id="ARBA00022989"/>
    </source>
</evidence>
<dbReference type="CDD" id="cd03505">
    <property type="entry name" value="Delta9-FADS-like"/>
    <property type="match status" value="1"/>
</dbReference>
<evidence type="ECO:0000313" key="13">
    <source>
        <dbReference type="EMBL" id="PLC48457.1"/>
    </source>
</evidence>
<evidence type="ECO:0000256" key="10">
    <source>
        <dbReference type="SAM" id="Phobius"/>
    </source>
</evidence>
<feature type="transmembrane region" description="Helical" evidence="10">
    <location>
        <begin position="20"/>
        <end position="39"/>
    </location>
</feature>
<evidence type="ECO:0000256" key="8">
    <source>
        <dbReference type="ARBA" id="ARBA00023098"/>
    </source>
</evidence>
<dbReference type="OrthoDB" id="9768289at2"/>
<accession>A0A2N4U0D6</accession>
<keyword evidence="8" id="KW-0443">Lipid metabolism</keyword>
<keyword evidence="14" id="KW-1185">Reference proteome</keyword>
<evidence type="ECO:0000256" key="4">
    <source>
        <dbReference type="ARBA" id="ARBA00022832"/>
    </source>
</evidence>